<organism evidence="1 2">
    <name type="scientific">Peredibacter starrii</name>
    <dbReference type="NCBI Taxonomy" id="28202"/>
    <lineage>
        <taxon>Bacteria</taxon>
        <taxon>Pseudomonadati</taxon>
        <taxon>Bdellovibrionota</taxon>
        <taxon>Bacteriovoracia</taxon>
        <taxon>Bacteriovoracales</taxon>
        <taxon>Bacteriovoracaceae</taxon>
        <taxon>Peredibacter</taxon>
    </lineage>
</organism>
<accession>A0AAX4HLA3</accession>
<proteinExistence type="predicted"/>
<evidence type="ECO:0000313" key="2">
    <source>
        <dbReference type="Proteomes" id="UP001324634"/>
    </source>
</evidence>
<dbReference type="KEGG" id="psti:SOO65_14505"/>
<dbReference type="Proteomes" id="UP001324634">
    <property type="component" value="Chromosome"/>
</dbReference>
<dbReference type="EMBL" id="CP139487">
    <property type="protein sequence ID" value="WPU63903.1"/>
    <property type="molecule type" value="Genomic_DNA"/>
</dbReference>
<sequence>MKKLLLLAIFITGPVLAQVSYISGGEAKILYSCDVLESIPREKEEREMISFFEKGLKGLNDLGLILRFIRSQKGDELTLKFRTQRSLPIDETIYRKLSASTNGEFKCEEDVNYGLSYSNSCSFKAPGDDFRPEHADLARMVGVDLPDLSNLRRVDVSSISWKLKLTPAQAQKSPLIKKPSVEVWTFRDVCILEVSGKYQAPVDARAALTFLEGLVNARPAQIQGNKTGLALGI</sequence>
<name>A0AAX4HLA3_9BACT</name>
<evidence type="ECO:0000313" key="1">
    <source>
        <dbReference type="EMBL" id="WPU63903.1"/>
    </source>
</evidence>
<reference evidence="1 2" key="1">
    <citation type="submission" date="2023-11" db="EMBL/GenBank/DDBJ databases">
        <title>Peredibacter starrii A3.12.</title>
        <authorList>
            <person name="Mitchell R.J."/>
        </authorList>
    </citation>
    <scope>NUCLEOTIDE SEQUENCE [LARGE SCALE GENOMIC DNA]</scope>
    <source>
        <strain evidence="1 2">A3.12</strain>
    </source>
</reference>
<dbReference type="RefSeq" id="WP_321391509.1">
    <property type="nucleotide sequence ID" value="NZ_CP139487.1"/>
</dbReference>
<keyword evidence="2" id="KW-1185">Reference proteome</keyword>
<protein>
    <submittedName>
        <fullName evidence="1">Uncharacterized protein</fullName>
    </submittedName>
</protein>
<dbReference type="AlphaFoldDB" id="A0AAX4HLA3"/>
<gene>
    <name evidence="1" type="ORF">SOO65_14505</name>
</gene>